<feature type="region of interest" description="Disordered" evidence="1">
    <location>
        <begin position="134"/>
        <end position="159"/>
    </location>
</feature>
<feature type="compositionally biased region" description="Basic and acidic residues" evidence="1">
    <location>
        <begin position="136"/>
        <end position="159"/>
    </location>
</feature>
<dbReference type="AlphaFoldDB" id="A0A9P6CG21"/>
<evidence type="ECO:0000313" key="4">
    <source>
        <dbReference type="Proteomes" id="UP000807353"/>
    </source>
</evidence>
<comment type="caution">
    <text evidence="3">The sequence shown here is derived from an EMBL/GenBank/DDBJ whole genome shotgun (WGS) entry which is preliminary data.</text>
</comment>
<gene>
    <name evidence="3" type="ORF">BDZ94DRAFT_1008795</name>
</gene>
<proteinExistence type="predicted"/>
<dbReference type="EMBL" id="MU150315">
    <property type="protein sequence ID" value="KAF9459518.1"/>
    <property type="molecule type" value="Genomic_DNA"/>
</dbReference>
<evidence type="ECO:0000313" key="3">
    <source>
        <dbReference type="EMBL" id="KAF9459518.1"/>
    </source>
</evidence>
<name>A0A9P6CG21_9AGAR</name>
<keyword evidence="4" id="KW-1185">Reference proteome</keyword>
<evidence type="ECO:0000256" key="1">
    <source>
        <dbReference type="SAM" id="MobiDB-lite"/>
    </source>
</evidence>
<protein>
    <submittedName>
        <fullName evidence="3">Uncharacterized protein</fullName>
    </submittedName>
</protein>
<evidence type="ECO:0000256" key="2">
    <source>
        <dbReference type="SAM" id="SignalP"/>
    </source>
</evidence>
<organism evidence="3 4">
    <name type="scientific">Collybia nuda</name>
    <dbReference type="NCBI Taxonomy" id="64659"/>
    <lineage>
        <taxon>Eukaryota</taxon>
        <taxon>Fungi</taxon>
        <taxon>Dikarya</taxon>
        <taxon>Basidiomycota</taxon>
        <taxon>Agaricomycotina</taxon>
        <taxon>Agaricomycetes</taxon>
        <taxon>Agaricomycetidae</taxon>
        <taxon>Agaricales</taxon>
        <taxon>Tricholomatineae</taxon>
        <taxon>Clitocybaceae</taxon>
        <taxon>Collybia</taxon>
    </lineage>
</organism>
<accession>A0A9P6CG21</accession>
<sequence length="159" mass="17849">MARAYTFTLFFILLASVTAHPLSRTNDIQSRPTESRTGLETRTFWEYFIRVEARGDQHPMEAPSVPPEDIIHQQGPGVYPCSGKPVNATAKNCSTITKELHTGEYGFIPDGGFKLCMKPRSVKPVHINGTCFSNPTKDEKKSEYLDENEKLKVDDDLIS</sequence>
<dbReference type="Proteomes" id="UP000807353">
    <property type="component" value="Unassembled WGS sequence"/>
</dbReference>
<keyword evidence="2" id="KW-0732">Signal</keyword>
<reference evidence="3" key="1">
    <citation type="submission" date="2020-11" db="EMBL/GenBank/DDBJ databases">
        <authorList>
            <consortium name="DOE Joint Genome Institute"/>
            <person name="Ahrendt S."/>
            <person name="Riley R."/>
            <person name="Andreopoulos W."/>
            <person name="Labutti K."/>
            <person name="Pangilinan J."/>
            <person name="Ruiz-Duenas F.J."/>
            <person name="Barrasa J.M."/>
            <person name="Sanchez-Garcia M."/>
            <person name="Camarero S."/>
            <person name="Miyauchi S."/>
            <person name="Serrano A."/>
            <person name="Linde D."/>
            <person name="Babiker R."/>
            <person name="Drula E."/>
            <person name="Ayuso-Fernandez I."/>
            <person name="Pacheco R."/>
            <person name="Padilla G."/>
            <person name="Ferreira P."/>
            <person name="Barriuso J."/>
            <person name="Kellner H."/>
            <person name="Castanera R."/>
            <person name="Alfaro M."/>
            <person name="Ramirez L."/>
            <person name="Pisabarro A.G."/>
            <person name="Kuo A."/>
            <person name="Tritt A."/>
            <person name="Lipzen A."/>
            <person name="He G."/>
            <person name="Yan M."/>
            <person name="Ng V."/>
            <person name="Cullen D."/>
            <person name="Martin F."/>
            <person name="Rosso M.-N."/>
            <person name="Henrissat B."/>
            <person name="Hibbett D."/>
            <person name="Martinez A.T."/>
            <person name="Grigoriev I.V."/>
        </authorList>
    </citation>
    <scope>NUCLEOTIDE SEQUENCE</scope>
    <source>
        <strain evidence="3">CBS 247.69</strain>
    </source>
</reference>
<feature type="signal peptide" evidence="2">
    <location>
        <begin position="1"/>
        <end position="19"/>
    </location>
</feature>
<feature type="chain" id="PRO_5040266750" evidence="2">
    <location>
        <begin position="20"/>
        <end position="159"/>
    </location>
</feature>